<reference evidence="4" key="1">
    <citation type="submission" date="2016-06" db="UniProtKB">
        <authorList>
            <consortium name="WormBaseParasite"/>
        </authorList>
    </citation>
    <scope>IDENTIFICATION</scope>
</reference>
<organism evidence="4">
    <name type="scientific">Echinostoma caproni</name>
    <dbReference type="NCBI Taxonomy" id="27848"/>
    <lineage>
        <taxon>Eukaryota</taxon>
        <taxon>Metazoa</taxon>
        <taxon>Spiralia</taxon>
        <taxon>Lophotrochozoa</taxon>
        <taxon>Platyhelminthes</taxon>
        <taxon>Trematoda</taxon>
        <taxon>Digenea</taxon>
        <taxon>Plagiorchiida</taxon>
        <taxon>Echinostomata</taxon>
        <taxon>Echinostomatoidea</taxon>
        <taxon>Echinostomatidae</taxon>
        <taxon>Echinostoma</taxon>
    </lineage>
</organism>
<dbReference type="AlphaFoldDB" id="A0A183ACW4"/>
<evidence type="ECO:0000313" key="2">
    <source>
        <dbReference type="EMBL" id="VDP73667.1"/>
    </source>
</evidence>
<feature type="region of interest" description="Disordered" evidence="1">
    <location>
        <begin position="261"/>
        <end position="318"/>
    </location>
</feature>
<feature type="compositionally biased region" description="Polar residues" evidence="1">
    <location>
        <begin position="305"/>
        <end position="318"/>
    </location>
</feature>
<evidence type="ECO:0000256" key="1">
    <source>
        <dbReference type="SAM" id="MobiDB-lite"/>
    </source>
</evidence>
<sequence>MYWTTAVRVACPTNQTIRPSSVITTSPSGPRLDVLSMSASRTEQHCMNGVSITSVVLTNFGNRVAWVWALAEILPTDNIVSGTAEPIESSMTSNAASISIEPCRVVIGPQHSQQIIITLPSSVKSCRVVFHYGDEVLRHQVRQHYILPRSPQSREDADVPPALRKGRRKIRVADLMRTFTNEVPFPIVEVPSALRKPIRTEDWRRALSQQLSLRQHLVLNVYAVSEGIAVMSQDMHSVDQRTKTTRRSDSPITLASIHVETEAFHSQSKSTGSSDTPGDELSEHLPNLQYDKHTERKSVQPPPSTSGSDPDQASGNQPRTIQLELNPQKLLVFRSCLPLEKNTGKFPLIVFSVFPDIGHGRFTLSINAATGWPSDYLCKVMWSAFPVSDVRQHALPEAGKPRSPSYSIAKGPIFRCVGSTGASTHADCDARSIRGFGVIPLFKTKEHHKPNDLQLPFVFCPHEARSVYTQDWCITVWTQPISATRLSGEITQSRSSVDSTDRATSQFVLPITLEGQSLGSNVHSTAAMEPNHLSNVATVRSPPSTVSRTGQLITVHNGATRISRSGRVMELGPLRISGLPVHFKPIPGCSDSPHRSHEAIVIRLLYSSGSAALA</sequence>
<evidence type="ECO:0000313" key="4">
    <source>
        <dbReference type="WBParaSite" id="ECPE_0000481101-mRNA-1"/>
    </source>
</evidence>
<accession>A0A183ACW4</accession>
<proteinExistence type="predicted"/>
<reference evidence="2 3" key="2">
    <citation type="submission" date="2018-11" db="EMBL/GenBank/DDBJ databases">
        <authorList>
            <consortium name="Pathogen Informatics"/>
        </authorList>
    </citation>
    <scope>NUCLEOTIDE SEQUENCE [LARGE SCALE GENOMIC DNA]</scope>
    <source>
        <strain evidence="2 3">Egypt</strain>
    </source>
</reference>
<dbReference type="EMBL" id="UZAN01041650">
    <property type="protein sequence ID" value="VDP73667.1"/>
    <property type="molecule type" value="Genomic_DNA"/>
</dbReference>
<feature type="compositionally biased region" description="Polar residues" evidence="1">
    <location>
        <begin position="264"/>
        <end position="276"/>
    </location>
</feature>
<dbReference type="OrthoDB" id="6251301at2759"/>
<evidence type="ECO:0000313" key="3">
    <source>
        <dbReference type="Proteomes" id="UP000272942"/>
    </source>
</evidence>
<dbReference type="WBParaSite" id="ECPE_0000481101-mRNA-1">
    <property type="protein sequence ID" value="ECPE_0000481101-mRNA-1"/>
    <property type="gene ID" value="ECPE_0000481101"/>
</dbReference>
<protein>
    <submittedName>
        <fullName evidence="4">ASH domain-containing protein</fullName>
    </submittedName>
</protein>
<keyword evidence="3" id="KW-1185">Reference proteome</keyword>
<dbReference type="Proteomes" id="UP000272942">
    <property type="component" value="Unassembled WGS sequence"/>
</dbReference>
<gene>
    <name evidence="2" type="ORF">ECPE_LOCUS4799</name>
</gene>
<name>A0A183ACW4_9TREM</name>